<feature type="coiled-coil region" evidence="2">
    <location>
        <begin position="100"/>
        <end position="127"/>
    </location>
</feature>
<evidence type="ECO:0000256" key="2">
    <source>
        <dbReference type="SAM" id="Coils"/>
    </source>
</evidence>
<keyword evidence="2" id="KW-0175">Coiled coil</keyword>
<dbReference type="CDD" id="cd12951">
    <property type="entry name" value="RRP7_Rrp7A"/>
    <property type="match status" value="1"/>
</dbReference>
<dbReference type="Proteomes" id="UP001058974">
    <property type="component" value="Chromosome 6"/>
</dbReference>
<dbReference type="GO" id="GO:0032545">
    <property type="term" value="C:CURI complex"/>
    <property type="evidence" value="ECO:0007669"/>
    <property type="project" value="TreeGrafter"/>
</dbReference>
<dbReference type="PANTHER" id="PTHR13191:SF0">
    <property type="entry name" value="RIBOSOMAL RNA-PROCESSING PROTEIN 7 HOMOLOG A-RELATED"/>
    <property type="match status" value="1"/>
</dbReference>
<gene>
    <name evidence="4" type="ORF">KIW84_064668</name>
</gene>
<dbReference type="GO" id="GO:0000028">
    <property type="term" value="P:ribosomal small subunit assembly"/>
    <property type="evidence" value="ECO:0007669"/>
    <property type="project" value="TreeGrafter"/>
</dbReference>
<name>A0A9D5A9F5_PEA</name>
<comment type="caution">
    <text evidence="4">The sequence shown here is derived from an EMBL/GenBank/DDBJ whole genome shotgun (WGS) entry which is preliminary data.</text>
</comment>
<organism evidence="4 5">
    <name type="scientific">Pisum sativum</name>
    <name type="common">Garden pea</name>
    <name type="synonym">Lathyrus oleraceus</name>
    <dbReference type="NCBI Taxonomy" id="3888"/>
    <lineage>
        <taxon>Eukaryota</taxon>
        <taxon>Viridiplantae</taxon>
        <taxon>Streptophyta</taxon>
        <taxon>Embryophyta</taxon>
        <taxon>Tracheophyta</taxon>
        <taxon>Spermatophyta</taxon>
        <taxon>Magnoliopsida</taxon>
        <taxon>eudicotyledons</taxon>
        <taxon>Gunneridae</taxon>
        <taxon>Pentapetalae</taxon>
        <taxon>rosids</taxon>
        <taxon>fabids</taxon>
        <taxon>Fabales</taxon>
        <taxon>Fabaceae</taxon>
        <taxon>Papilionoideae</taxon>
        <taxon>50 kb inversion clade</taxon>
        <taxon>NPAAA clade</taxon>
        <taxon>Hologalegina</taxon>
        <taxon>IRL clade</taxon>
        <taxon>Fabeae</taxon>
        <taxon>Lathyrus</taxon>
    </lineage>
</organism>
<evidence type="ECO:0000313" key="5">
    <source>
        <dbReference type="Proteomes" id="UP001058974"/>
    </source>
</evidence>
<feature type="coiled-coil region" evidence="2">
    <location>
        <begin position="16"/>
        <end position="47"/>
    </location>
</feature>
<dbReference type="InterPro" id="IPR040446">
    <property type="entry name" value="RRP7"/>
</dbReference>
<dbReference type="Gene3D" id="6.10.250.1770">
    <property type="match status" value="1"/>
</dbReference>
<dbReference type="InterPro" id="IPR024326">
    <property type="entry name" value="RRP7_C"/>
</dbReference>
<evidence type="ECO:0000256" key="1">
    <source>
        <dbReference type="ARBA" id="ARBA00006110"/>
    </source>
</evidence>
<dbReference type="PANTHER" id="PTHR13191">
    <property type="entry name" value="RIBOSOMAL RNA PROCESSING PROTEIN 7-RELATED"/>
    <property type="match status" value="1"/>
</dbReference>
<dbReference type="GO" id="GO:0006364">
    <property type="term" value="P:rRNA processing"/>
    <property type="evidence" value="ECO:0007669"/>
    <property type="project" value="TreeGrafter"/>
</dbReference>
<evidence type="ECO:0000259" key="3">
    <source>
        <dbReference type="Pfam" id="PF12923"/>
    </source>
</evidence>
<dbReference type="EMBL" id="JAMSHJ010000006">
    <property type="protein sequence ID" value="KAI5399398.1"/>
    <property type="molecule type" value="Genomic_DNA"/>
</dbReference>
<dbReference type="AlphaFoldDB" id="A0A9D5A9F5"/>
<keyword evidence="5" id="KW-1185">Reference proteome</keyword>
<reference evidence="4 5" key="1">
    <citation type="journal article" date="2022" name="Nat. Genet.">
        <title>Improved pea reference genome and pan-genome highlight genomic features and evolutionary characteristics.</title>
        <authorList>
            <person name="Yang T."/>
            <person name="Liu R."/>
            <person name="Luo Y."/>
            <person name="Hu S."/>
            <person name="Wang D."/>
            <person name="Wang C."/>
            <person name="Pandey M.K."/>
            <person name="Ge S."/>
            <person name="Xu Q."/>
            <person name="Li N."/>
            <person name="Li G."/>
            <person name="Huang Y."/>
            <person name="Saxena R.K."/>
            <person name="Ji Y."/>
            <person name="Li M."/>
            <person name="Yan X."/>
            <person name="He Y."/>
            <person name="Liu Y."/>
            <person name="Wang X."/>
            <person name="Xiang C."/>
            <person name="Varshney R.K."/>
            <person name="Ding H."/>
            <person name="Gao S."/>
            <person name="Zong X."/>
        </authorList>
    </citation>
    <scope>NUCLEOTIDE SEQUENCE [LARGE SCALE GENOMIC DNA]</scope>
    <source>
        <strain evidence="4 5">cv. Zhongwan 6</strain>
    </source>
</reference>
<feature type="non-terminal residue" evidence="4">
    <location>
        <position position="1"/>
    </location>
</feature>
<comment type="similarity">
    <text evidence="1">Belongs to the RRP7 family.</text>
</comment>
<dbReference type="GO" id="GO:0034456">
    <property type="term" value="C:UTP-C complex"/>
    <property type="evidence" value="ECO:0007669"/>
    <property type="project" value="TreeGrafter"/>
</dbReference>
<proteinExistence type="inferred from homology"/>
<sequence>QTTEWIKEYRQSKPGLEVLQNQIDHFVTDYEQKMEQERKAKEALVAEGGWTVVQHHKGRKKTTDSESGIAVGSVAQAAVENKLAKKKPQLGLDFYRFQKREALRNEIMELQTKFEEDKKRLQQLRAARKFRPY</sequence>
<dbReference type="Pfam" id="PF12923">
    <property type="entry name" value="RRP7"/>
    <property type="match status" value="1"/>
</dbReference>
<dbReference type="Gramene" id="Psat06G0466800-T2">
    <property type="protein sequence ID" value="KAI5399398.1"/>
    <property type="gene ID" value="KIW84_064668"/>
</dbReference>
<evidence type="ECO:0000313" key="4">
    <source>
        <dbReference type="EMBL" id="KAI5399398.1"/>
    </source>
</evidence>
<accession>A0A9D5A9F5</accession>
<feature type="domain" description="Ribosomal RNA-processing protein 7 C-terminal" evidence="3">
    <location>
        <begin position="11"/>
        <end position="133"/>
    </location>
</feature>
<protein>
    <recommendedName>
        <fullName evidence="3">Ribosomal RNA-processing protein 7 C-terminal domain-containing protein</fullName>
    </recommendedName>
</protein>